<dbReference type="InterPro" id="IPR009050">
    <property type="entry name" value="Globin-like_sf"/>
</dbReference>
<feature type="domain" description="Globin" evidence="3">
    <location>
        <begin position="63"/>
        <end position="110"/>
    </location>
</feature>
<keyword evidence="1" id="KW-0349">Heme</keyword>
<evidence type="ECO:0000256" key="1">
    <source>
        <dbReference type="RuleBase" id="RU000356"/>
    </source>
</evidence>
<evidence type="ECO:0000313" key="4">
    <source>
        <dbReference type="EMBL" id="KHJ86516.1"/>
    </source>
</evidence>
<dbReference type="Proteomes" id="UP000053660">
    <property type="component" value="Unassembled WGS sequence"/>
</dbReference>
<reference evidence="4 5" key="1">
    <citation type="submission" date="2014-03" db="EMBL/GenBank/DDBJ databases">
        <title>Draft genome of the hookworm Oesophagostomum dentatum.</title>
        <authorList>
            <person name="Mitreva M."/>
        </authorList>
    </citation>
    <scope>NUCLEOTIDE SEQUENCE [LARGE SCALE GENOMIC DNA]</scope>
    <source>
        <strain evidence="4 5">OD-Hann</strain>
    </source>
</reference>
<keyword evidence="2" id="KW-0732">Signal</keyword>
<feature type="signal peptide" evidence="2">
    <location>
        <begin position="1"/>
        <end position="18"/>
    </location>
</feature>
<dbReference type="EMBL" id="KN560155">
    <property type="protein sequence ID" value="KHJ86516.1"/>
    <property type="molecule type" value="Genomic_DNA"/>
</dbReference>
<evidence type="ECO:0000313" key="5">
    <source>
        <dbReference type="Proteomes" id="UP000053660"/>
    </source>
</evidence>
<keyword evidence="1" id="KW-0813">Transport</keyword>
<dbReference type="GO" id="GO:0020037">
    <property type="term" value="F:heme binding"/>
    <property type="evidence" value="ECO:0007669"/>
    <property type="project" value="InterPro"/>
</dbReference>
<keyword evidence="5" id="KW-1185">Reference proteome</keyword>
<keyword evidence="1" id="KW-0561">Oxygen transport</keyword>
<comment type="similarity">
    <text evidence="1">Belongs to the globin family.</text>
</comment>
<accession>A0A0B1SRJ6</accession>
<sequence length="129" mass="14882">MWCHLLTVLSFRWPETIGISEYIIDVAKFFTHYPDVRKYFKGAENYAANDVAKNNVFRGVCCDVINRHVEGERHLDPALWKQFCSIWVAWLESKGVTISADQKAAWDTLSVTFNEKCQKYLAALGQPHL</sequence>
<protein>
    <recommendedName>
        <fullName evidence="3">Globin domain-containing protein</fullName>
    </recommendedName>
</protein>
<organism evidence="4 5">
    <name type="scientific">Oesophagostomum dentatum</name>
    <name type="common">Nodular worm</name>
    <dbReference type="NCBI Taxonomy" id="61180"/>
    <lineage>
        <taxon>Eukaryota</taxon>
        <taxon>Metazoa</taxon>
        <taxon>Ecdysozoa</taxon>
        <taxon>Nematoda</taxon>
        <taxon>Chromadorea</taxon>
        <taxon>Rhabditida</taxon>
        <taxon>Rhabditina</taxon>
        <taxon>Rhabditomorpha</taxon>
        <taxon>Strongyloidea</taxon>
        <taxon>Strongylidae</taxon>
        <taxon>Oesophagostomum</taxon>
    </lineage>
</organism>
<dbReference type="Gene3D" id="1.10.490.10">
    <property type="entry name" value="Globins"/>
    <property type="match status" value="2"/>
</dbReference>
<keyword evidence="1" id="KW-0408">Iron</keyword>
<dbReference type="AlphaFoldDB" id="A0A0B1SRJ6"/>
<name>A0A0B1SRJ6_OESDE</name>
<gene>
    <name evidence="4" type="ORF">OESDEN_13728</name>
</gene>
<dbReference type="SUPFAM" id="SSF46458">
    <property type="entry name" value="Globin-like"/>
    <property type="match status" value="1"/>
</dbReference>
<evidence type="ECO:0000256" key="2">
    <source>
        <dbReference type="SAM" id="SignalP"/>
    </source>
</evidence>
<dbReference type="InterPro" id="IPR012292">
    <property type="entry name" value="Globin/Proto"/>
</dbReference>
<proteinExistence type="inferred from homology"/>
<dbReference type="OrthoDB" id="5820458at2759"/>
<dbReference type="InterPro" id="IPR000971">
    <property type="entry name" value="Globin"/>
</dbReference>
<dbReference type="GO" id="GO:0019825">
    <property type="term" value="F:oxygen binding"/>
    <property type="evidence" value="ECO:0007669"/>
    <property type="project" value="InterPro"/>
</dbReference>
<keyword evidence="1" id="KW-0479">Metal-binding</keyword>
<dbReference type="GO" id="GO:0005344">
    <property type="term" value="F:oxygen carrier activity"/>
    <property type="evidence" value="ECO:0007669"/>
    <property type="project" value="UniProtKB-KW"/>
</dbReference>
<feature type="chain" id="PRO_5002061104" description="Globin domain-containing protein" evidence="2">
    <location>
        <begin position="19"/>
        <end position="129"/>
    </location>
</feature>
<evidence type="ECO:0000259" key="3">
    <source>
        <dbReference type="Pfam" id="PF00042"/>
    </source>
</evidence>
<dbReference type="Pfam" id="PF00042">
    <property type="entry name" value="Globin"/>
    <property type="match status" value="1"/>
</dbReference>